<dbReference type="EMBL" id="JAUDJE010000012">
    <property type="protein sequence ID" value="MDM9560263.1"/>
    <property type="molecule type" value="Genomic_DNA"/>
</dbReference>
<accession>A0ABT7W4Y9</accession>
<keyword evidence="5" id="KW-1185">Reference proteome</keyword>
<comment type="caution">
    <text evidence="4">The sequence shown here is derived from an EMBL/GenBank/DDBJ whole genome shotgun (WGS) entry which is preliminary data.</text>
</comment>
<dbReference type="Proteomes" id="UP001175604">
    <property type="component" value="Unassembled WGS sequence"/>
</dbReference>
<organism evidence="4 5">
    <name type="scientific">Bordetella petrii</name>
    <dbReference type="NCBI Taxonomy" id="94624"/>
    <lineage>
        <taxon>Bacteria</taxon>
        <taxon>Pseudomonadati</taxon>
        <taxon>Pseudomonadota</taxon>
        <taxon>Betaproteobacteria</taxon>
        <taxon>Burkholderiales</taxon>
        <taxon>Alcaligenaceae</taxon>
        <taxon>Bordetella</taxon>
    </lineage>
</organism>
<dbReference type="RefSeq" id="WP_289785955.1">
    <property type="nucleotide sequence ID" value="NZ_JAUDJE010000012.1"/>
</dbReference>
<evidence type="ECO:0000256" key="2">
    <source>
        <dbReference type="SAM" id="Phobius"/>
    </source>
</evidence>
<protein>
    <recommendedName>
        <fullName evidence="3">DUF883 domain-containing protein</fullName>
    </recommendedName>
</protein>
<feature type="compositionally biased region" description="Polar residues" evidence="1">
    <location>
        <begin position="1"/>
        <end position="12"/>
    </location>
</feature>
<feature type="transmembrane region" description="Helical" evidence="2">
    <location>
        <begin position="70"/>
        <end position="89"/>
    </location>
</feature>
<evidence type="ECO:0000313" key="5">
    <source>
        <dbReference type="Proteomes" id="UP001175604"/>
    </source>
</evidence>
<evidence type="ECO:0000313" key="4">
    <source>
        <dbReference type="EMBL" id="MDM9560263.1"/>
    </source>
</evidence>
<dbReference type="Pfam" id="PF19029">
    <property type="entry name" value="DUF883_C"/>
    <property type="match status" value="1"/>
</dbReference>
<name>A0ABT7W4Y9_9BORD</name>
<evidence type="ECO:0000259" key="3">
    <source>
        <dbReference type="Pfam" id="PF19029"/>
    </source>
</evidence>
<gene>
    <name evidence="4" type="ORF">QUC21_14590</name>
</gene>
<keyword evidence="2" id="KW-1133">Transmembrane helix</keyword>
<feature type="domain" description="DUF883" evidence="3">
    <location>
        <begin position="62"/>
        <end position="90"/>
    </location>
</feature>
<feature type="region of interest" description="Disordered" evidence="1">
    <location>
        <begin position="1"/>
        <end position="43"/>
    </location>
</feature>
<sequence length="90" mass="9492">MNNDTDSKSQTGIKAPLPASADEPNNSRHENSESPGDDSNRWFDSVCSATRHSLGNAADASTDFARDSPWKTMGICVAAGVALGVLISLR</sequence>
<evidence type="ECO:0000256" key="1">
    <source>
        <dbReference type="SAM" id="MobiDB-lite"/>
    </source>
</evidence>
<keyword evidence="2" id="KW-0812">Transmembrane</keyword>
<dbReference type="InterPro" id="IPR043605">
    <property type="entry name" value="DUF883_C"/>
</dbReference>
<keyword evidence="2" id="KW-0472">Membrane</keyword>
<proteinExistence type="predicted"/>
<reference evidence="4" key="1">
    <citation type="submission" date="2023-06" db="EMBL/GenBank/DDBJ databases">
        <title>full genome analysis of Phenantherene degrader P3.</title>
        <authorList>
            <person name="Akbar A."/>
            <person name="Rahmeh R."/>
            <person name="Kishk M."/>
        </authorList>
    </citation>
    <scope>NUCLEOTIDE SEQUENCE</scope>
    <source>
        <strain evidence="4">P3</strain>
    </source>
</reference>